<reference evidence="1 2" key="1">
    <citation type="submission" date="2019-12" db="EMBL/GenBank/DDBJ databases">
        <title>Whole-genome sequencing of Allorhizobium vitis.</title>
        <authorList>
            <person name="Gan H.M."/>
            <person name="Szegedi E."/>
            <person name="Burr T."/>
            <person name="Savka M.A."/>
        </authorList>
    </citation>
    <scope>NUCLEOTIDE SEQUENCE [LARGE SCALE GENOMIC DNA]</scope>
    <source>
        <strain evidence="1 2">CG516</strain>
    </source>
</reference>
<accession>A0A6L6VRX1</accession>
<dbReference type="SUPFAM" id="SSF52540">
    <property type="entry name" value="P-loop containing nucleoside triphosphate hydrolases"/>
    <property type="match status" value="1"/>
</dbReference>
<dbReference type="Proteomes" id="UP000477951">
    <property type="component" value="Unassembled WGS sequence"/>
</dbReference>
<dbReference type="InterPro" id="IPR027417">
    <property type="entry name" value="P-loop_NTPase"/>
</dbReference>
<evidence type="ECO:0000313" key="2">
    <source>
        <dbReference type="Proteomes" id="UP000477951"/>
    </source>
</evidence>
<sequence>MQITSAKSFKRVYPIKPDHNVVFVHVPKCGGTSVHEFLEAAVPARSNPPRTERLSSFCIPSLHKHTKAFEIRRAIGHELWESIHSFVVVRNPWDLMVSSYCWWLEKAPHFTTLRERAAEVASLGSFPRFLDSHYGHDCINECEGNPLDWFTDASRNDIVSFVGRFETLEDDLLRFCQLAQLVPTKAMCRLNESSRTHYRDYYDCKTRRMIEFRFARIIERFGYAY</sequence>
<dbReference type="GO" id="GO:0008146">
    <property type="term" value="F:sulfotransferase activity"/>
    <property type="evidence" value="ECO:0007669"/>
    <property type="project" value="InterPro"/>
</dbReference>
<comment type="caution">
    <text evidence="1">The sequence shown here is derived from an EMBL/GenBank/DDBJ whole genome shotgun (WGS) entry which is preliminary data.</text>
</comment>
<gene>
    <name evidence="1" type="ORF">GOZ90_26770</name>
</gene>
<name>A0A6L6VRX1_AGRVI</name>
<organism evidence="1 2">
    <name type="scientific">Agrobacterium vitis</name>
    <name type="common">Rhizobium vitis</name>
    <dbReference type="NCBI Taxonomy" id="373"/>
    <lineage>
        <taxon>Bacteria</taxon>
        <taxon>Pseudomonadati</taxon>
        <taxon>Pseudomonadota</taxon>
        <taxon>Alphaproteobacteria</taxon>
        <taxon>Hyphomicrobiales</taxon>
        <taxon>Rhizobiaceae</taxon>
        <taxon>Rhizobium/Agrobacterium group</taxon>
        <taxon>Agrobacterium</taxon>
    </lineage>
</organism>
<dbReference type="GO" id="GO:0016020">
    <property type="term" value="C:membrane"/>
    <property type="evidence" value="ECO:0007669"/>
    <property type="project" value="InterPro"/>
</dbReference>
<dbReference type="RefSeq" id="WP_156616680.1">
    <property type="nucleotide sequence ID" value="NZ_WPHR01000058.1"/>
</dbReference>
<dbReference type="Gene3D" id="3.40.50.300">
    <property type="entry name" value="P-loop containing nucleotide triphosphate hydrolases"/>
    <property type="match status" value="1"/>
</dbReference>
<dbReference type="EMBL" id="WPHR01000058">
    <property type="protein sequence ID" value="MUZ76232.1"/>
    <property type="molecule type" value="Genomic_DNA"/>
</dbReference>
<dbReference type="AlphaFoldDB" id="A0A6L6VRX1"/>
<dbReference type="InterPro" id="IPR005331">
    <property type="entry name" value="Sulfotransferase"/>
</dbReference>
<evidence type="ECO:0000313" key="1">
    <source>
        <dbReference type="EMBL" id="MUZ76232.1"/>
    </source>
</evidence>
<protein>
    <recommendedName>
        <fullName evidence="3">Sulfotransferase family protein</fullName>
    </recommendedName>
</protein>
<proteinExistence type="predicted"/>
<evidence type="ECO:0008006" key="3">
    <source>
        <dbReference type="Google" id="ProtNLM"/>
    </source>
</evidence>
<dbReference type="Pfam" id="PF03567">
    <property type="entry name" value="Sulfotransfer_2"/>
    <property type="match status" value="1"/>
</dbReference>